<keyword evidence="1 7" id="KW-1003">Cell membrane</keyword>
<gene>
    <name evidence="7 9" type="primary">crgA</name>
    <name evidence="12" type="ORF">CG405_00375</name>
    <name evidence="9" type="ORF">QP177_03925</name>
    <name evidence="10" type="ORF">QP355_03675</name>
    <name evidence="11" type="ORF">QP372_03505</name>
</gene>
<dbReference type="EMBL" id="JASOME010000002">
    <property type="protein sequence ID" value="MDK7063584.1"/>
    <property type="molecule type" value="Genomic_DNA"/>
</dbReference>
<comment type="subcellular location">
    <subcellularLocation>
        <location evidence="7">Cell membrane</location>
        <topology evidence="7">Multi-pass membrane protein</topology>
    </subcellularLocation>
</comment>
<evidence type="ECO:0000313" key="10">
    <source>
        <dbReference type="EMBL" id="MDK6861739.1"/>
    </source>
</evidence>
<dbReference type="GeneID" id="45576130"/>
<dbReference type="EMBL" id="JASOGJ010000004">
    <property type="protein sequence ID" value="MDK6695713.1"/>
    <property type="molecule type" value="Genomic_DNA"/>
</dbReference>
<dbReference type="AlphaFoldDB" id="A0A0J8F7K2"/>
<dbReference type="GO" id="GO:0051301">
    <property type="term" value="P:cell division"/>
    <property type="evidence" value="ECO:0007669"/>
    <property type="project" value="UniProtKB-UniRule"/>
</dbReference>
<reference evidence="12 13" key="1">
    <citation type="submission" date="2017-07" db="EMBL/GenBank/DDBJ databases">
        <title>A comparative genomics approach to explaining the enigmatic role of Gardnerella vaginalis in the vaginal microbiome.</title>
        <authorList>
            <person name="Vancuren S.J."/>
            <person name="Hill J.E."/>
        </authorList>
    </citation>
    <scope>NUCLEOTIDE SEQUENCE [LARGE SCALE GENOMIC DNA]</scope>
    <source>
        <strain evidence="12 13">WP023</strain>
    </source>
</reference>
<evidence type="ECO:0000313" key="13">
    <source>
        <dbReference type="Proteomes" id="UP000258379"/>
    </source>
</evidence>
<comment type="similarity">
    <text evidence="7">Belongs to the CrgA family.</text>
</comment>
<keyword evidence="2 7" id="KW-0132">Cell division</keyword>
<name>A0A0J8F7K2_GARVA</name>
<dbReference type="InterPro" id="IPR009619">
    <property type="entry name" value="CrgA"/>
</dbReference>
<evidence type="ECO:0000256" key="6">
    <source>
        <dbReference type="ARBA" id="ARBA00023306"/>
    </source>
</evidence>
<comment type="caution">
    <text evidence="12">The sequence shown here is derived from an EMBL/GenBank/DDBJ whole genome shotgun (WGS) entry which is preliminary data.</text>
</comment>
<dbReference type="HAMAP" id="MF_00631">
    <property type="entry name" value="CrgA"/>
    <property type="match status" value="1"/>
</dbReference>
<evidence type="ECO:0000313" key="11">
    <source>
        <dbReference type="EMBL" id="MDK7063584.1"/>
    </source>
</evidence>
<evidence type="ECO:0000313" key="9">
    <source>
        <dbReference type="EMBL" id="MDK6695713.1"/>
    </source>
</evidence>
<evidence type="ECO:0000313" key="12">
    <source>
        <dbReference type="EMBL" id="RFT30410.1"/>
    </source>
</evidence>
<dbReference type="Proteomes" id="UP000258379">
    <property type="component" value="Unassembled WGS sequence"/>
</dbReference>
<keyword evidence="5 7" id="KW-0472">Membrane</keyword>
<keyword evidence="3 7" id="KW-0812">Transmembrane</keyword>
<proteinExistence type="inferred from homology"/>
<evidence type="ECO:0000256" key="8">
    <source>
        <dbReference type="SAM" id="MobiDB-lite"/>
    </source>
</evidence>
<evidence type="ECO:0000256" key="7">
    <source>
        <dbReference type="HAMAP-Rule" id="MF_00631"/>
    </source>
</evidence>
<dbReference type="RefSeq" id="WP_004113997.1">
    <property type="nucleotide sequence ID" value="NZ_CP033836.1"/>
</dbReference>
<evidence type="ECO:0000256" key="4">
    <source>
        <dbReference type="ARBA" id="ARBA00022989"/>
    </source>
</evidence>
<dbReference type="Pfam" id="PF06781">
    <property type="entry name" value="CrgA"/>
    <property type="match status" value="1"/>
</dbReference>
<evidence type="ECO:0000256" key="3">
    <source>
        <dbReference type="ARBA" id="ARBA00022692"/>
    </source>
</evidence>
<dbReference type="OMA" id="FIMTMWW"/>
<evidence type="ECO:0000313" key="14">
    <source>
        <dbReference type="Proteomes" id="UP001238969"/>
    </source>
</evidence>
<evidence type="ECO:0000256" key="1">
    <source>
        <dbReference type="ARBA" id="ARBA00022475"/>
    </source>
</evidence>
<organism evidence="12 13">
    <name type="scientific">Gardnerella vaginalis</name>
    <dbReference type="NCBI Taxonomy" id="2702"/>
    <lineage>
        <taxon>Bacteria</taxon>
        <taxon>Bacillati</taxon>
        <taxon>Actinomycetota</taxon>
        <taxon>Actinomycetes</taxon>
        <taxon>Bifidobacteriales</taxon>
        <taxon>Bifidobacteriaceae</taxon>
        <taxon>Gardnerella</taxon>
    </lineage>
</organism>
<keyword evidence="4 7" id="KW-1133">Transmembrane helix</keyword>
<dbReference type="Proteomes" id="UP001240561">
    <property type="component" value="Unassembled WGS sequence"/>
</dbReference>
<feature type="compositionally biased region" description="Basic and acidic residues" evidence="8">
    <location>
        <begin position="18"/>
        <end position="28"/>
    </location>
</feature>
<evidence type="ECO:0000256" key="2">
    <source>
        <dbReference type="ARBA" id="ARBA00022618"/>
    </source>
</evidence>
<dbReference type="EMBL" id="JASOLZ010000004">
    <property type="protein sequence ID" value="MDK6861739.1"/>
    <property type="molecule type" value="Genomic_DNA"/>
</dbReference>
<evidence type="ECO:0000256" key="5">
    <source>
        <dbReference type="ARBA" id="ARBA00023136"/>
    </source>
</evidence>
<feature type="transmembrane region" description="Helical" evidence="7">
    <location>
        <begin position="80"/>
        <end position="101"/>
    </location>
</feature>
<reference evidence="14 15" key="2">
    <citation type="submission" date="2023-05" db="EMBL/GenBank/DDBJ databases">
        <title>Cataloging the Phylogenetic Diversity of Human Bladder Bacteria.</title>
        <authorList>
            <person name="Du J."/>
        </authorList>
    </citation>
    <scope>NUCLEOTIDE SEQUENCE</scope>
    <source>
        <strain evidence="11">UMB6789</strain>
        <strain evidence="10 14">UMB6972</strain>
        <strain evidence="9 15">UMB9230</strain>
    </source>
</reference>
<dbReference type="GO" id="GO:0005886">
    <property type="term" value="C:plasma membrane"/>
    <property type="evidence" value="ECO:0007669"/>
    <property type="project" value="UniProtKB-SubCell"/>
</dbReference>
<feature type="region of interest" description="Disordered" evidence="8">
    <location>
        <begin position="1"/>
        <end position="29"/>
    </location>
</feature>
<feature type="transmembrane region" description="Helical" evidence="7">
    <location>
        <begin position="107"/>
        <end position="132"/>
    </location>
</feature>
<evidence type="ECO:0000313" key="15">
    <source>
        <dbReference type="Proteomes" id="UP001240561"/>
    </source>
</evidence>
<dbReference type="NCBIfam" id="NF002593">
    <property type="entry name" value="PRK02251.1-2"/>
    <property type="match status" value="1"/>
</dbReference>
<protein>
    <recommendedName>
        <fullName evidence="7">Cell division protein CrgA</fullName>
    </recommendedName>
</protein>
<comment type="function">
    <text evidence="7">Involved in cell division.</text>
</comment>
<dbReference type="Proteomes" id="UP001238969">
    <property type="component" value="Unassembled WGS sequence"/>
</dbReference>
<accession>A0A0J8F7K2</accession>
<dbReference type="Proteomes" id="UP001237784">
    <property type="component" value="Unassembled WGS sequence"/>
</dbReference>
<keyword evidence="6 7" id="KW-0131">Cell cycle</keyword>
<sequence>MADEELNTLNAASSADAGEAKESSKEDLYGVPMEQVEAVLNATADKDSLSPQIQRMMKRQEENTRRVEESIKGTKANAGWFVPLFCTLMIVGLFWAVVYYLNPSLPIPGIGAFNLLIAACLVMAGFLMTMCWR</sequence>
<dbReference type="EMBL" id="NNRU01000001">
    <property type="protein sequence ID" value="RFT30410.1"/>
    <property type="molecule type" value="Genomic_DNA"/>
</dbReference>